<evidence type="ECO:0000313" key="1">
    <source>
        <dbReference type="EMBL" id="CAD7223393.1"/>
    </source>
</evidence>
<protein>
    <submittedName>
        <fullName evidence="1">Uncharacterized protein</fullName>
    </submittedName>
</protein>
<reference evidence="1" key="1">
    <citation type="submission" date="2020-11" db="EMBL/GenBank/DDBJ databases">
        <authorList>
            <person name="Tran Van P."/>
        </authorList>
    </citation>
    <scope>NUCLEOTIDE SEQUENCE</scope>
</reference>
<dbReference type="EMBL" id="OB660193">
    <property type="protein sequence ID" value="CAD7223393.1"/>
    <property type="molecule type" value="Genomic_DNA"/>
</dbReference>
<dbReference type="AlphaFoldDB" id="A0A7R8W6A9"/>
<sequence length="109" mass="12150">MPRNSGFARGKSIPNFVKGNLDLEDAFEPSLGVQIAWRSRSGSEDIEFGVLSEHPEIVVPLVEKRLEHKLFSLQWGLSSNGPGPLTAKEGNEKLKCKENGLEDVWFEKV</sequence>
<gene>
    <name evidence="1" type="ORF">CTOB1V02_LOCUS1378</name>
</gene>
<organism evidence="1">
    <name type="scientific">Cyprideis torosa</name>
    <dbReference type="NCBI Taxonomy" id="163714"/>
    <lineage>
        <taxon>Eukaryota</taxon>
        <taxon>Metazoa</taxon>
        <taxon>Ecdysozoa</taxon>
        <taxon>Arthropoda</taxon>
        <taxon>Crustacea</taxon>
        <taxon>Oligostraca</taxon>
        <taxon>Ostracoda</taxon>
        <taxon>Podocopa</taxon>
        <taxon>Podocopida</taxon>
        <taxon>Cytherocopina</taxon>
        <taxon>Cytheroidea</taxon>
        <taxon>Cytherideidae</taxon>
        <taxon>Cyprideis</taxon>
    </lineage>
</organism>
<name>A0A7R8W6A9_9CRUS</name>
<proteinExistence type="predicted"/>
<accession>A0A7R8W6A9</accession>